<dbReference type="EMBL" id="BLKS01000001">
    <property type="protein sequence ID" value="GFG49011.1"/>
    <property type="molecule type" value="Genomic_DNA"/>
</dbReference>
<reference evidence="2 3" key="1">
    <citation type="journal article" date="2019" name="Emerg. Microbes Infect.">
        <title>Comprehensive subspecies identification of 175 nontuberculous mycobacteria species based on 7547 genomic profiles.</title>
        <authorList>
            <person name="Matsumoto Y."/>
            <person name="Kinjo T."/>
            <person name="Motooka D."/>
            <person name="Nabeya D."/>
            <person name="Jung N."/>
            <person name="Uechi K."/>
            <person name="Horii T."/>
            <person name="Iida T."/>
            <person name="Fujita J."/>
            <person name="Nakamura S."/>
        </authorList>
    </citation>
    <scope>NUCLEOTIDE SEQUENCE [LARGE SCALE GENOMIC DNA]</scope>
    <source>
        <strain evidence="2 3">JCM 6377</strain>
    </source>
</reference>
<name>A0A7I9VUB1_MYCAG</name>
<feature type="region of interest" description="Disordered" evidence="1">
    <location>
        <begin position="73"/>
        <end position="103"/>
    </location>
</feature>
<dbReference type="AlphaFoldDB" id="A0A7I9VUB1"/>
<proteinExistence type="predicted"/>
<comment type="caution">
    <text evidence="2">The sequence shown here is derived from an EMBL/GenBank/DDBJ whole genome shotgun (WGS) entry which is preliminary data.</text>
</comment>
<protein>
    <submittedName>
        <fullName evidence="2">Uncharacterized protein</fullName>
    </submittedName>
</protein>
<dbReference type="RefSeq" id="WP_163700165.1">
    <property type="nucleotide sequence ID" value="NZ_BLKS01000001.1"/>
</dbReference>
<evidence type="ECO:0000313" key="3">
    <source>
        <dbReference type="Proteomes" id="UP000465302"/>
    </source>
</evidence>
<accession>A0A7I9VUB1</accession>
<dbReference type="Proteomes" id="UP000465302">
    <property type="component" value="Unassembled WGS sequence"/>
</dbReference>
<sequence>MQEDRLPIPGEPATEKRLYRIVEIINTMTFQVRGVDMPLSHGSYREGNYSSGKAVVGDREFHWAFTESADGDVESATRISPVDDPMAGQFYRSDSTGKRMLPE</sequence>
<evidence type="ECO:0000256" key="1">
    <source>
        <dbReference type="SAM" id="MobiDB-lite"/>
    </source>
</evidence>
<evidence type="ECO:0000313" key="2">
    <source>
        <dbReference type="EMBL" id="GFG49011.1"/>
    </source>
</evidence>
<organism evidence="2 3">
    <name type="scientific">Mycolicibacterium agri</name>
    <name type="common">Mycobacterium agri</name>
    <dbReference type="NCBI Taxonomy" id="36811"/>
    <lineage>
        <taxon>Bacteria</taxon>
        <taxon>Bacillati</taxon>
        <taxon>Actinomycetota</taxon>
        <taxon>Actinomycetes</taxon>
        <taxon>Mycobacteriales</taxon>
        <taxon>Mycobacteriaceae</taxon>
        <taxon>Mycolicibacterium</taxon>
    </lineage>
</organism>
<gene>
    <name evidence="2" type="ORF">MAGR_04520</name>
</gene>